<dbReference type="RefSeq" id="WP_191184186.1">
    <property type="nucleotide sequence ID" value="NZ_JACXAJ010000006.1"/>
</dbReference>
<dbReference type="Pfam" id="PF17863">
    <property type="entry name" value="AAA_lid_2"/>
    <property type="match status" value="1"/>
</dbReference>
<feature type="domain" description="ChlI/MoxR AAA lid" evidence="2">
    <location>
        <begin position="256"/>
        <end position="321"/>
    </location>
</feature>
<dbReference type="CDD" id="cd00009">
    <property type="entry name" value="AAA"/>
    <property type="match status" value="1"/>
</dbReference>
<dbReference type="SUPFAM" id="SSF52540">
    <property type="entry name" value="P-loop containing nucleoside triphosphate hydrolases"/>
    <property type="match status" value="1"/>
</dbReference>
<accession>A0ABR7XIF2</accession>
<dbReference type="PANTHER" id="PTHR42759">
    <property type="entry name" value="MOXR FAMILY PROTEIN"/>
    <property type="match status" value="1"/>
</dbReference>
<sequence>MPAEELVYQDMVRNHQQKIKQVFQEVGKVVVGQSYMVNRLLIGLFTGGHILLEGVPGLAKTLTINTLARALRLDFQRIQFTPDLLPADLIGTMIYNQNASQFEVKKGPIFANLILADEVNRSPAKVQSALLEAMQEKQVTIGETTFKLDLPFLVLATQNPVEHEGTYPLPEAQVDRFMMKVYIDYPKKSDELEIMRRMANMAFNDSVNKVLSKEDIFAIRNEINQVQISETLEKYIIELVFATRRPAEYDLSEFADYIQFGVSPRASIALNRAAKAIAYFDDRDYVLPEDIKEVAHDVMNHRIILNYEAEADGIRTKDFIEAVLRKVPIS</sequence>
<evidence type="ECO:0000313" key="4">
    <source>
        <dbReference type="Proteomes" id="UP000625551"/>
    </source>
</evidence>
<dbReference type="Pfam" id="PF07726">
    <property type="entry name" value="AAA_3"/>
    <property type="match status" value="1"/>
</dbReference>
<dbReference type="EMBL" id="JACXAJ010000006">
    <property type="protein sequence ID" value="MBD1398034.1"/>
    <property type="molecule type" value="Genomic_DNA"/>
</dbReference>
<dbReference type="InterPro" id="IPR011703">
    <property type="entry name" value="ATPase_AAA-3"/>
</dbReference>
<dbReference type="InterPro" id="IPR027417">
    <property type="entry name" value="P-loop_NTPase"/>
</dbReference>
<feature type="domain" description="ATPase AAA-3" evidence="1">
    <location>
        <begin position="49"/>
        <end position="179"/>
    </location>
</feature>
<dbReference type="InterPro" id="IPR041628">
    <property type="entry name" value="ChlI/MoxR_AAA_lid"/>
</dbReference>
<name>A0ABR7XIF2_9BACT</name>
<protein>
    <submittedName>
        <fullName evidence="3">MoxR family ATPase</fullName>
    </submittedName>
</protein>
<organism evidence="3 4">
    <name type="scientific">Pontibacter aquaedesilientis</name>
    <dbReference type="NCBI Taxonomy" id="2766980"/>
    <lineage>
        <taxon>Bacteria</taxon>
        <taxon>Pseudomonadati</taxon>
        <taxon>Bacteroidota</taxon>
        <taxon>Cytophagia</taxon>
        <taxon>Cytophagales</taxon>
        <taxon>Hymenobacteraceae</taxon>
        <taxon>Pontibacter</taxon>
    </lineage>
</organism>
<dbReference type="Gene3D" id="3.40.50.300">
    <property type="entry name" value="P-loop containing nucleotide triphosphate hydrolases"/>
    <property type="match status" value="1"/>
</dbReference>
<dbReference type="Gene3D" id="1.10.8.80">
    <property type="entry name" value="Magnesium chelatase subunit I, C-Terminal domain"/>
    <property type="match status" value="1"/>
</dbReference>
<gene>
    <name evidence="3" type="ORF">H9Q13_12725</name>
</gene>
<comment type="caution">
    <text evidence="3">The sequence shown here is derived from an EMBL/GenBank/DDBJ whole genome shotgun (WGS) entry which is preliminary data.</text>
</comment>
<proteinExistence type="predicted"/>
<keyword evidence="4" id="KW-1185">Reference proteome</keyword>
<reference evidence="3 4" key="1">
    <citation type="submission" date="2020-09" db="EMBL/GenBank/DDBJ databases">
        <title>Genome sequencing and assembly of Pontibacter sp.</title>
        <authorList>
            <person name="Chhetri G."/>
        </authorList>
    </citation>
    <scope>NUCLEOTIDE SEQUENCE [LARGE SCALE GENOMIC DNA]</scope>
    <source>
        <strain evidence="3 4">JH31</strain>
    </source>
</reference>
<dbReference type="Proteomes" id="UP000625551">
    <property type="component" value="Unassembled WGS sequence"/>
</dbReference>
<evidence type="ECO:0000259" key="2">
    <source>
        <dbReference type="Pfam" id="PF17863"/>
    </source>
</evidence>
<evidence type="ECO:0000259" key="1">
    <source>
        <dbReference type="Pfam" id="PF07726"/>
    </source>
</evidence>
<dbReference type="PIRSF" id="PIRSF002849">
    <property type="entry name" value="AAA_ATPase_chaperone_MoxR_prd"/>
    <property type="match status" value="1"/>
</dbReference>
<dbReference type="PANTHER" id="PTHR42759:SF1">
    <property type="entry name" value="MAGNESIUM-CHELATASE SUBUNIT CHLD"/>
    <property type="match status" value="1"/>
</dbReference>
<dbReference type="InterPro" id="IPR050764">
    <property type="entry name" value="CbbQ/NirQ/NorQ/GpvN"/>
</dbReference>
<evidence type="ECO:0000313" key="3">
    <source>
        <dbReference type="EMBL" id="MBD1398034.1"/>
    </source>
</evidence>